<evidence type="ECO:0000256" key="1">
    <source>
        <dbReference type="SAM" id="MobiDB-lite"/>
    </source>
</evidence>
<feature type="transmembrane region" description="Helical" evidence="2">
    <location>
        <begin position="57"/>
        <end position="73"/>
    </location>
</feature>
<protein>
    <recommendedName>
        <fullName evidence="3">SPOR domain-containing protein</fullName>
    </recommendedName>
</protein>
<dbReference type="EMBL" id="UINC01018155">
    <property type="protein sequence ID" value="SVA75992.1"/>
    <property type="molecule type" value="Genomic_DNA"/>
</dbReference>
<evidence type="ECO:0000259" key="3">
    <source>
        <dbReference type="PROSITE" id="PS51724"/>
    </source>
</evidence>
<organism evidence="4">
    <name type="scientific">marine metagenome</name>
    <dbReference type="NCBI Taxonomy" id="408172"/>
    <lineage>
        <taxon>unclassified sequences</taxon>
        <taxon>metagenomes</taxon>
        <taxon>ecological metagenomes</taxon>
    </lineage>
</organism>
<dbReference type="Gene3D" id="3.30.70.1070">
    <property type="entry name" value="Sporulation related repeat"/>
    <property type="match status" value="1"/>
</dbReference>
<evidence type="ECO:0000313" key="4">
    <source>
        <dbReference type="EMBL" id="SVA75992.1"/>
    </source>
</evidence>
<keyword evidence="2" id="KW-0812">Transmembrane</keyword>
<gene>
    <name evidence="4" type="ORF">METZ01_LOCUS128846</name>
</gene>
<feature type="domain" description="SPOR" evidence="3">
    <location>
        <begin position="160"/>
        <end position="237"/>
    </location>
</feature>
<keyword evidence="2" id="KW-0472">Membrane</keyword>
<dbReference type="SUPFAM" id="SSF110997">
    <property type="entry name" value="Sporulation related repeat"/>
    <property type="match status" value="1"/>
</dbReference>
<sequence length="316" mass="35588">MLEIQEDKNIKTLDSQLQEINEDWKKYNKRLGNLLDDVQIKTKLETEKKVRTKNSKLPIISAIGIALLVLIYIQNKQFFNSPRFSIDNQPINKQATFTSENGLPLKPSPDKTESTNHEPTTNKNKNSSSSQTISSREGKTTPFTEKQSTTQTISEKKPMPAKSKEFFVQVGAFSIKDNATKLAKRLNSKGFKTEIYVRSIKSTKHQVSSGNFIEKGDAASSFAKFKSLGFNPSIKKSGAAHVLELGLFTKELEAITFTNKLKNSGFKLNQKIVTINRKVFIVRTKDLATEGKARQIKKNLIKLGLKNSFIQFPLNQ</sequence>
<evidence type="ECO:0000256" key="2">
    <source>
        <dbReference type="SAM" id="Phobius"/>
    </source>
</evidence>
<dbReference type="InterPro" id="IPR036680">
    <property type="entry name" value="SPOR-like_sf"/>
</dbReference>
<name>A0A381YH96_9ZZZZ</name>
<dbReference type="AlphaFoldDB" id="A0A381YH96"/>
<feature type="region of interest" description="Disordered" evidence="1">
    <location>
        <begin position="96"/>
        <end position="160"/>
    </location>
</feature>
<dbReference type="GO" id="GO:0042834">
    <property type="term" value="F:peptidoglycan binding"/>
    <property type="evidence" value="ECO:0007669"/>
    <property type="project" value="InterPro"/>
</dbReference>
<dbReference type="PROSITE" id="PS51724">
    <property type="entry name" value="SPOR"/>
    <property type="match status" value="1"/>
</dbReference>
<feature type="compositionally biased region" description="Polar residues" evidence="1">
    <location>
        <begin position="141"/>
        <end position="153"/>
    </location>
</feature>
<keyword evidence="2" id="KW-1133">Transmembrane helix</keyword>
<dbReference type="InterPro" id="IPR007730">
    <property type="entry name" value="SPOR-like_dom"/>
</dbReference>
<accession>A0A381YH96</accession>
<proteinExistence type="predicted"/>
<feature type="compositionally biased region" description="Low complexity" evidence="1">
    <location>
        <begin position="121"/>
        <end position="135"/>
    </location>
</feature>
<reference evidence="4" key="1">
    <citation type="submission" date="2018-05" db="EMBL/GenBank/DDBJ databases">
        <authorList>
            <person name="Lanie J.A."/>
            <person name="Ng W.-L."/>
            <person name="Kazmierczak K.M."/>
            <person name="Andrzejewski T.M."/>
            <person name="Davidsen T.M."/>
            <person name="Wayne K.J."/>
            <person name="Tettelin H."/>
            <person name="Glass J.I."/>
            <person name="Rusch D."/>
            <person name="Podicherti R."/>
            <person name="Tsui H.-C.T."/>
            <person name="Winkler M.E."/>
        </authorList>
    </citation>
    <scope>NUCLEOTIDE SEQUENCE</scope>
</reference>
<dbReference type="Pfam" id="PF05036">
    <property type="entry name" value="SPOR"/>
    <property type="match status" value="1"/>
</dbReference>